<gene>
    <name evidence="11" type="ORF">BP5796_07073</name>
</gene>
<feature type="transmembrane region" description="Helical" evidence="10">
    <location>
        <begin position="84"/>
        <end position="104"/>
    </location>
</feature>
<feature type="transmembrane region" description="Helical" evidence="10">
    <location>
        <begin position="385"/>
        <end position="405"/>
    </location>
</feature>
<dbReference type="FunFam" id="1.10.4160.10:FF:000002">
    <property type="entry name" value="Purine-cytosine permease fcyB"/>
    <property type="match status" value="1"/>
</dbReference>
<dbReference type="Gene3D" id="1.10.4160.10">
    <property type="entry name" value="Hydantoin permease"/>
    <property type="match status" value="1"/>
</dbReference>
<sequence length="525" mass="57867">MAERMHDTEKGFHRKPSSDGPEKPDYTLHDTTIYDTTIGNVKNTGKATSWGVKVRQWIRTSGAEEGGIERVPSELRTNQSPRDLFSLFMSANVGTATLAFGALGPGLFALGWWDSFLCLLFFNIIGSIPPALMATMGPKLGLRTMVLPRYSFGWYPAKIIAFLNLTNQIGWAMVNAIAGAEILYDVGNTKLPMSVAVLIIGLVAIVVGMFGYKQVHQWERYSWMVMLVCFCIIAGFGAKHFQNVPMGSGATEISDVLSFGTTIIGFQISWAPIAADYGVYMREDRKPFQVFIWTFSGLFVSQFFIEILGAALMTTVTNNDVFTAAYESAGIGGLTGQIFHGYGPGVVGFGKFIQAILSFSVVAVVIANIYSLGLNVQAISNHLLVIPRLVWSLTGGVIFLIAAVAGRNHLSAVMENFLNVIAYWLTPFLTIMFLEHILWRRGYAYDLSAWQDKQKLPLGLAAFPVFLVSTVLAILCMSQTWWVGPIALKVGNAPYGTDISWELALGATIIMYVPLRWLERKHFGR</sequence>
<feature type="transmembrane region" description="Helical" evidence="10">
    <location>
        <begin position="152"/>
        <end position="171"/>
    </location>
</feature>
<protein>
    <recommendedName>
        <fullName evidence="13">Purine-cytosine permease</fullName>
    </recommendedName>
</protein>
<dbReference type="InterPro" id="IPR026030">
    <property type="entry name" value="Pur-cyt_permease_Fcy2/21/22"/>
</dbReference>
<keyword evidence="3 8" id="KW-0813">Transport</keyword>
<feature type="transmembrane region" description="Helical" evidence="10">
    <location>
        <begin position="291"/>
        <end position="313"/>
    </location>
</feature>
<organism evidence="11 12">
    <name type="scientific">Coleophoma crateriformis</name>
    <dbReference type="NCBI Taxonomy" id="565419"/>
    <lineage>
        <taxon>Eukaryota</taxon>
        <taxon>Fungi</taxon>
        <taxon>Dikarya</taxon>
        <taxon>Ascomycota</taxon>
        <taxon>Pezizomycotina</taxon>
        <taxon>Leotiomycetes</taxon>
        <taxon>Helotiales</taxon>
        <taxon>Dermateaceae</taxon>
        <taxon>Coleophoma</taxon>
    </lineage>
</organism>
<evidence type="ECO:0000256" key="7">
    <source>
        <dbReference type="ARBA" id="ARBA00023136"/>
    </source>
</evidence>
<evidence type="ECO:0000256" key="3">
    <source>
        <dbReference type="ARBA" id="ARBA00022448"/>
    </source>
</evidence>
<dbReference type="OrthoDB" id="5428495at2759"/>
<dbReference type="GO" id="GO:0015851">
    <property type="term" value="P:nucleobase transport"/>
    <property type="evidence" value="ECO:0007669"/>
    <property type="project" value="UniProtKB-ARBA"/>
</dbReference>
<reference evidence="11 12" key="1">
    <citation type="journal article" date="2018" name="IMA Fungus">
        <title>IMA Genome-F 9: Draft genome sequence of Annulohypoxylon stygium, Aspergillus mulundensis, Berkeleyomyces basicola (syn. Thielaviopsis basicola), Ceratocystis smalleyi, two Cercospora beticola strains, Coleophoma cylindrospora, Fusarium fracticaudum, Phialophora cf. hyalina, and Morchella septimelata.</title>
        <authorList>
            <person name="Wingfield B.D."/>
            <person name="Bills G.F."/>
            <person name="Dong Y."/>
            <person name="Huang W."/>
            <person name="Nel W.J."/>
            <person name="Swalarsk-Parry B.S."/>
            <person name="Vaghefi N."/>
            <person name="Wilken P.M."/>
            <person name="An Z."/>
            <person name="de Beer Z.W."/>
            <person name="De Vos L."/>
            <person name="Chen L."/>
            <person name="Duong T.A."/>
            <person name="Gao Y."/>
            <person name="Hammerbacher A."/>
            <person name="Kikkert J.R."/>
            <person name="Li Y."/>
            <person name="Li H."/>
            <person name="Li K."/>
            <person name="Li Q."/>
            <person name="Liu X."/>
            <person name="Ma X."/>
            <person name="Naidoo K."/>
            <person name="Pethybridge S.J."/>
            <person name="Sun J."/>
            <person name="Steenkamp E.T."/>
            <person name="van der Nest M.A."/>
            <person name="van Wyk S."/>
            <person name="Wingfield M.J."/>
            <person name="Xiong C."/>
            <person name="Yue Q."/>
            <person name="Zhang X."/>
        </authorList>
    </citation>
    <scope>NUCLEOTIDE SEQUENCE [LARGE SCALE GENOMIC DNA]</scope>
    <source>
        <strain evidence="11 12">BP5796</strain>
    </source>
</reference>
<proteinExistence type="inferred from homology"/>
<evidence type="ECO:0000313" key="11">
    <source>
        <dbReference type="EMBL" id="RDW73631.1"/>
    </source>
</evidence>
<accession>A0A3D8RIG0</accession>
<name>A0A3D8RIG0_9HELO</name>
<dbReference type="InterPro" id="IPR001248">
    <property type="entry name" value="Pur-cyt_permease"/>
</dbReference>
<dbReference type="EMBL" id="PDLN01000010">
    <property type="protein sequence ID" value="RDW73631.1"/>
    <property type="molecule type" value="Genomic_DNA"/>
</dbReference>
<evidence type="ECO:0000256" key="8">
    <source>
        <dbReference type="PIRNR" id="PIRNR002744"/>
    </source>
</evidence>
<dbReference type="GO" id="GO:0005886">
    <property type="term" value="C:plasma membrane"/>
    <property type="evidence" value="ECO:0007669"/>
    <property type="project" value="TreeGrafter"/>
</dbReference>
<dbReference type="PANTHER" id="PTHR31806">
    <property type="entry name" value="PURINE-CYTOSINE PERMEASE FCY2-RELATED"/>
    <property type="match status" value="1"/>
</dbReference>
<evidence type="ECO:0000256" key="10">
    <source>
        <dbReference type="SAM" id="Phobius"/>
    </source>
</evidence>
<evidence type="ECO:0000256" key="2">
    <source>
        <dbReference type="ARBA" id="ARBA00008974"/>
    </source>
</evidence>
<keyword evidence="7 8" id="KW-0472">Membrane</keyword>
<evidence type="ECO:0000313" key="12">
    <source>
        <dbReference type="Proteomes" id="UP000256328"/>
    </source>
</evidence>
<feature type="transmembrane region" description="Helical" evidence="10">
    <location>
        <begin position="191"/>
        <end position="212"/>
    </location>
</feature>
<evidence type="ECO:0008006" key="13">
    <source>
        <dbReference type="Google" id="ProtNLM"/>
    </source>
</evidence>
<evidence type="ECO:0000256" key="1">
    <source>
        <dbReference type="ARBA" id="ARBA00004141"/>
    </source>
</evidence>
<evidence type="ECO:0000256" key="4">
    <source>
        <dbReference type="ARBA" id="ARBA00022553"/>
    </source>
</evidence>
<evidence type="ECO:0000256" key="9">
    <source>
        <dbReference type="SAM" id="MobiDB-lite"/>
    </source>
</evidence>
<feature type="transmembrane region" description="Helical" evidence="10">
    <location>
        <begin position="417"/>
        <end position="439"/>
    </location>
</feature>
<feature type="transmembrane region" description="Helical" evidence="10">
    <location>
        <begin position="221"/>
        <end position="238"/>
    </location>
</feature>
<keyword evidence="5 10" id="KW-0812">Transmembrane</keyword>
<evidence type="ECO:0000256" key="5">
    <source>
        <dbReference type="ARBA" id="ARBA00022692"/>
    </source>
</evidence>
<feature type="transmembrane region" description="Helical" evidence="10">
    <location>
        <begin position="499"/>
        <end position="518"/>
    </location>
</feature>
<feature type="transmembrane region" description="Helical" evidence="10">
    <location>
        <begin position="460"/>
        <end position="484"/>
    </location>
</feature>
<dbReference type="PIRSF" id="PIRSF002744">
    <property type="entry name" value="Pur-cyt_permease"/>
    <property type="match status" value="1"/>
</dbReference>
<comment type="caution">
    <text evidence="11">The sequence shown here is derived from an EMBL/GenBank/DDBJ whole genome shotgun (WGS) entry which is preliminary data.</text>
</comment>
<keyword evidence="12" id="KW-1185">Reference proteome</keyword>
<keyword evidence="4" id="KW-0597">Phosphoprotein</keyword>
<feature type="transmembrane region" description="Helical" evidence="10">
    <location>
        <begin position="110"/>
        <end position="132"/>
    </location>
</feature>
<dbReference type="PANTHER" id="PTHR31806:SF1">
    <property type="entry name" value="PURINE-CYTOSINE PERMEASE FCY2-RELATED"/>
    <property type="match status" value="1"/>
</dbReference>
<comment type="similarity">
    <text evidence="2 8">Belongs to the purine-cytosine permease (2.A.39) family.</text>
</comment>
<feature type="transmembrane region" description="Helical" evidence="10">
    <location>
        <begin position="258"/>
        <end position="279"/>
    </location>
</feature>
<dbReference type="Pfam" id="PF02133">
    <property type="entry name" value="Transp_cyt_pur"/>
    <property type="match status" value="1"/>
</dbReference>
<feature type="region of interest" description="Disordered" evidence="9">
    <location>
        <begin position="1"/>
        <end position="25"/>
    </location>
</feature>
<dbReference type="GO" id="GO:0022857">
    <property type="term" value="F:transmembrane transporter activity"/>
    <property type="evidence" value="ECO:0007669"/>
    <property type="project" value="InterPro"/>
</dbReference>
<evidence type="ECO:0000256" key="6">
    <source>
        <dbReference type="ARBA" id="ARBA00022989"/>
    </source>
</evidence>
<dbReference type="Proteomes" id="UP000256328">
    <property type="component" value="Unassembled WGS sequence"/>
</dbReference>
<dbReference type="AlphaFoldDB" id="A0A3D8RIG0"/>
<feature type="transmembrane region" description="Helical" evidence="10">
    <location>
        <begin position="352"/>
        <end position="373"/>
    </location>
</feature>
<comment type="subcellular location">
    <subcellularLocation>
        <location evidence="1">Membrane</location>
        <topology evidence="1">Multi-pass membrane protein</topology>
    </subcellularLocation>
</comment>
<keyword evidence="6 10" id="KW-1133">Transmembrane helix</keyword>